<dbReference type="AlphaFoldDB" id="G9CI96"/>
<evidence type="ECO:0000259" key="3">
    <source>
        <dbReference type="Pfam" id="PF03050"/>
    </source>
</evidence>
<dbReference type="PANTHER" id="PTHR33678:SF2">
    <property type="match status" value="1"/>
</dbReference>
<feature type="coiled-coil region" evidence="1">
    <location>
        <begin position="26"/>
        <end position="67"/>
    </location>
</feature>
<dbReference type="EMBL" id="JF430079">
    <property type="protein sequence ID" value="AEU10998.1"/>
    <property type="molecule type" value="Genomic_DNA"/>
</dbReference>
<dbReference type="InterPro" id="IPR004291">
    <property type="entry name" value="Transposase_IS66_central"/>
</dbReference>
<feature type="compositionally biased region" description="Basic and acidic residues" evidence="2">
    <location>
        <begin position="87"/>
        <end position="96"/>
    </location>
</feature>
<dbReference type="PANTHER" id="PTHR33678">
    <property type="entry name" value="BLL1576 PROTEIN"/>
    <property type="match status" value="1"/>
</dbReference>
<name>G9CI96_9CYAN</name>
<sequence>MTNSLLLEDIPESERTPLVEWLLKIIAQQQLVIEQQRDTIAKLEAKVSQLEEKVGNLDEQILAAKKLKGKPKIRPSTLNQTQAPTARENKRAGSEKRSKKTSFVADEERVIEPLELPEGAKFNGYREYDVQDLVVKRHNIRFLLAEYVTCDGKTIVGKLPEEYQGHYGVTLRGFVLYQHHQCRVPQTLILEQLTELGIDISAGQVNRILICNKESFHAEQSQVLRAGLETAEYVHTDDTGARHQGQNGYCTVIGNDVFTHFSSTNSKSRENYLRILRGQNQDFILNEYSHSYLLTQQLPQCHLVKLQFSSVVICQGEAEWLVYLHGLGITSQQAVKVLTEAALLGSAIEHGLSPQMIILSDGARQFDILVHALCWIHMERGIRRLKGVTAQQLIEIEEVQDSLWEYYHQLKAYQNNPFELEKQRLVERFDEIFGKRYARHNGLNLALQQFCTHKEELLRVLDAPQLPLHTNAAEADIREYVTRRKISGGTRHDDGRRARDTFTGLKKTCRKLAYSFWQYLMSRLRGDDTVPYLPDVIRAKATVKTEVFSILIEAATPT</sequence>
<evidence type="ECO:0000256" key="2">
    <source>
        <dbReference type="SAM" id="MobiDB-lite"/>
    </source>
</evidence>
<accession>G9CI96</accession>
<dbReference type="InterPro" id="IPR052344">
    <property type="entry name" value="Transposase-related"/>
</dbReference>
<protein>
    <recommendedName>
        <fullName evidence="3">Transposase IS66 central domain-containing protein</fullName>
    </recommendedName>
</protein>
<dbReference type="Pfam" id="PF03050">
    <property type="entry name" value="DDE_Tnp_IS66"/>
    <property type="match status" value="1"/>
</dbReference>
<evidence type="ECO:0000313" key="4">
    <source>
        <dbReference type="EMBL" id="AEU10998.1"/>
    </source>
</evidence>
<feature type="domain" description="Transposase IS66 central" evidence="3">
    <location>
        <begin position="369"/>
        <end position="496"/>
    </location>
</feature>
<proteinExistence type="predicted"/>
<feature type="region of interest" description="Disordered" evidence="2">
    <location>
        <begin position="73"/>
        <end position="103"/>
    </location>
</feature>
<keyword evidence="1" id="KW-0175">Coiled coil</keyword>
<organism evidence="4">
    <name type="scientific">Kaarinaea lacus PCC 9237</name>
    <dbReference type="NCBI Taxonomy" id="3158555"/>
    <lineage>
        <taxon>Bacteria</taxon>
        <taxon>Bacillati</taxon>
        <taxon>Cyanobacteriota</taxon>
        <taxon>Cyanophyceae</taxon>
        <taxon>Nostocales</taxon>
        <taxon>Nodulariaceae</taxon>
        <taxon>Kaarinaea</taxon>
        <taxon>Kaarinaea lacus</taxon>
    </lineage>
</organism>
<evidence type="ECO:0000256" key="1">
    <source>
        <dbReference type="SAM" id="Coils"/>
    </source>
</evidence>
<reference evidence="4" key="1">
    <citation type="journal article" date="2011" name="Appl. Environ. Microbiol.">
        <title>Nostophycin Biosynthesis Is Directed by a Hybrid Polyketide Synthase-Nonribosomal Peptide Synthetase in the Toxic Cyanobacterium Nostoc sp. Strain 152.</title>
        <authorList>
            <person name="Fewer D.P."/>
            <person name="Osterholm J."/>
            <person name="Rouhiainen L."/>
            <person name="Jokela J."/>
            <person name="Wahlsten M."/>
            <person name="Sivonen K."/>
        </authorList>
    </citation>
    <scope>NUCLEOTIDE SEQUENCE</scope>
    <source>
        <strain evidence="4">152</strain>
    </source>
</reference>